<name>A2FCW8_TRIV3</name>
<dbReference type="AlphaFoldDB" id="A2FCW8"/>
<dbReference type="InterPro" id="IPR036132">
    <property type="entry name" value="Vac_ATP_synth_c_sf"/>
</dbReference>
<dbReference type="PANTHER" id="PTHR10137">
    <property type="entry name" value="V-TYPE PROTON ATPASE SUBUNIT C"/>
    <property type="match status" value="1"/>
</dbReference>
<dbReference type="SMR" id="A2FCW8"/>
<dbReference type="VEuPathDB" id="TrichDB:TVAGG3_0418010"/>
<keyword evidence="2 5" id="KW-0813">Transport</keyword>
<dbReference type="RefSeq" id="XP_001310184.1">
    <property type="nucleotide sequence ID" value="XM_001310183.1"/>
</dbReference>
<dbReference type="SUPFAM" id="SSF118203">
    <property type="entry name" value="Vacuolar ATP synthase subunit C"/>
    <property type="match status" value="1"/>
</dbReference>
<evidence type="ECO:0000256" key="1">
    <source>
        <dbReference type="ARBA" id="ARBA00006138"/>
    </source>
</evidence>
<dbReference type="Proteomes" id="UP000001542">
    <property type="component" value="Unassembled WGS sequence"/>
</dbReference>
<dbReference type="PANTHER" id="PTHR10137:SF0">
    <property type="entry name" value="V-TYPE PROTON ATPASE SUBUNIT C"/>
    <property type="match status" value="1"/>
</dbReference>
<evidence type="ECO:0000256" key="5">
    <source>
        <dbReference type="RuleBase" id="RU364010"/>
    </source>
</evidence>
<evidence type="ECO:0000256" key="3">
    <source>
        <dbReference type="ARBA" id="ARBA00022781"/>
    </source>
</evidence>
<dbReference type="FunFam" id="3.30.70.100:FF:000002">
    <property type="entry name" value="V-type proton ATPase subunit C"/>
    <property type="match status" value="1"/>
</dbReference>
<dbReference type="Gene3D" id="1.20.1460.10">
    <property type="entry name" value="subunit c (vma5p) of the yeast v-atpase, domain 2"/>
    <property type="match status" value="1"/>
</dbReference>
<evidence type="ECO:0000313" key="7">
    <source>
        <dbReference type="Proteomes" id="UP000001542"/>
    </source>
</evidence>
<organism evidence="6 7">
    <name type="scientific">Trichomonas vaginalis (strain ATCC PRA-98 / G3)</name>
    <dbReference type="NCBI Taxonomy" id="412133"/>
    <lineage>
        <taxon>Eukaryota</taxon>
        <taxon>Metamonada</taxon>
        <taxon>Parabasalia</taxon>
        <taxon>Trichomonadida</taxon>
        <taxon>Trichomonadidae</taxon>
        <taxon>Trichomonas</taxon>
    </lineage>
</organism>
<evidence type="ECO:0000256" key="2">
    <source>
        <dbReference type="ARBA" id="ARBA00022448"/>
    </source>
</evidence>
<dbReference type="Pfam" id="PF03223">
    <property type="entry name" value="V-ATPase_C"/>
    <property type="match status" value="1"/>
</dbReference>
<protein>
    <recommendedName>
        <fullName evidence="5">V-type proton ATPase subunit C</fullName>
    </recommendedName>
</protein>
<proteinExistence type="inferred from homology"/>
<dbReference type="STRING" id="5722.A2FCW8"/>
<dbReference type="VEuPathDB" id="TrichDB:TVAG_037610"/>
<dbReference type="InterPro" id="IPR004907">
    <property type="entry name" value="ATPase_V1-cplx_csu"/>
</dbReference>
<keyword evidence="3 5" id="KW-0375">Hydrogen ion transport</keyword>
<gene>
    <name evidence="6" type="ORF">TVAG_037610</name>
</gene>
<sequence length="416" mass="47240">MAQYLLLSFNQKVPATANGRSLETIVQNASQGFGTVKEFKVSNELAKFTSTDQLMSVADELTKIDTIAFGLVTRAARSIQDLAKKITSDHNDGFADVCPQETFGQVDIPQLHVEVDDENDEEQLKFDEALEKWKWNETIFSSNRLIDEMHKNLQSEVSRMEEDLRTSGTAFTEAQTRLNNLRRRNEGSLLVRSLDPIGSKMQLVQSLEDYKASKAVKSPIYVDTANLTTVLVVVRSANGQQFEKGYELAESYIVPNSCQKLEQDGDFICYAVTLLRANVDDYKTAAKEKGWHVRDFKYSATMREDMIKEAKDAVDHYLNECKKYKEILENTFSHLSVVWMHIRALRVFVESTLLYGIPPNFKAYLIKSNTKGMQRIHKNLEQVFGDDMGGDDDDGADVDSEYHPYVSFNFNLLGLI</sequence>
<dbReference type="CDD" id="cd14785">
    <property type="entry name" value="V-ATPase_C"/>
    <property type="match status" value="1"/>
</dbReference>
<reference evidence="6" key="2">
    <citation type="journal article" date="2007" name="Science">
        <title>Draft genome sequence of the sexually transmitted pathogen Trichomonas vaginalis.</title>
        <authorList>
            <person name="Carlton J.M."/>
            <person name="Hirt R.P."/>
            <person name="Silva J.C."/>
            <person name="Delcher A.L."/>
            <person name="Schatz M."/>
            <person name="Zhao Q."/>
            <person name="Wortman J.R."/>
            <person name="Bidwell S.L."/>
            <person name="Alsmark U.C.M."/>
            <person name="Besteiro S."/>
            <person name="Sicheritz-Ponten T."/>
            <person name="Noel C.J."/>
            <person name="Dacks J.B."/>
            <person name="Foster P.G."/>
            <person name="Simillion C."/>
            <person name="Van de Peer Y."/>
            <person name="Miranda-Saavedra D."/>
            <person name="Barton G.J."/>
            <person name="Westrop G.D."/>
            <person name="Mueller S."/>
            <person name="Dessi D."/>
            <person name="Fiori P.L."/>
            <person name="Ren Q."/>
            <person name="Paulsen I."/>
            <person name="Zhang H."/>
            <person name="Bastida-Corcuera F.D."/>
            <person name="Simoes-Barbosa A."/>
            <person name="Brown M.T."/>
            <person name="Hayes R.D."/>
            <person name="Mukherjee M."/>
            <person name="Okumura C.Y."/>
            <person name="Schneider R."/>
            <person name="Smith A.J."/>
            <person name="Vanacova S."/>
            <person name="Villalvazo M."/>
            <person name="Haas B.J."/>
            <person name="Pertea M."/>
            <person name="Feldblyum T.V."/>
            <person name="Utterback T.R."/>
            <person name="Shu C.L."/>
            <person name="Osoegawa K."/>
            <person name="de Jong P.J."/>
            <person name="Hrdy I."/>
            <person name="Horvathova L."/>
            <person name="Zubacova Z."/>
            <person name="Dolezal P."/>
            <person name="Malik S.B."/>
            <person name="Logsdon J.M. Jr."/>
            <person name="Henze K."/>
            <person name="Gupta A."/>
            <person name="Wang C.C."/>
            <person name="Dunne R.L."/>
            <person name="Upcroft J.A."/>
            <person name="Upcroft P."/>
            <person name="White O."/>
            <person name="Salzberg S.L."/>
            <person name="Tang P."/>
            <person name="Chiu C.-H."/>
            <person name="Lee Y.-S."/>
            <person name="Embley T.M."/>
            <person name="Coombs G.H."/>
            <person name="Mottram J.C."/>
            <person name="Tachezy J."/>
            <person name="Fraser-Liggett C.M."/>
            <person name="Johnson P.J."/>
        </authorList>
    </citation>
    <scope>NUCLEOTIDE SEQUENCE [LARGE SCALE GENOMIC DNA]</scope>
    <source>
        <strain evidence="6">G3</strain>
    </source>
</reference>
<evidence type="ECO:0000313" key="6">
    <source>
        <dbReference type="EMBL" id="EAX97254.1"/>
    </source>
</evidence>
<dbReference type="OrthoDB" id="6605928at2759"/>
<accession>A2FCW8</accession>
<dbReference type="InParanoid" id="A2FCW8"/>
<dbReference type="Gene3D" id="3.30.70.1180">
    <property type="entry name" value="Vacuolar atp synthase subunit c, domain 1"/>
    <property type="match status" value="1"/>
</dbReference>
<evidence type="ECO:0000256" key="4">
    <source>
        <dbReference type="ARBA" id="ARBA00023065"/>
    </source>
</evidence>
<keyword evidence="4 5" id="KW-0406">Ion transport</keyword>
<dbReference type="KEGG" id="tva:4755035"/>
<comment type="similarity">
    <text evidence="1 5">Belongs to the V-ATPase C subunit family.</text>
</comment>
<reference evidence="6" key="1">
    <citation type="submission" date="2006-10" db="EMBL/GenBank/DDBJ databases">
        <authorList>
            <person name="Amadeo P."/>
            <person name="Zhao Q."/>
            <person name="Wortman J."/>
            <person name="Fraser-Liggett C."/>
            <person name="Carlton J."/>
        </authorList>
    </citation>
    <scope>NUCLEOTIDE SEQUENCE</scope>
    <source>
        <strain evidence="6">G3</strain>
    </source>
</reference>
<dbReference type="Gene3D" id="3.30.70.100">
    <property type="match status" value="1"/>
</dbReference>
<dbReference type="GO" id="GO:0000221">
    <property type="term" value="C:vacuolar proton-transporting V-type ATPase, V1 domain"/>
    <property type="evidence" value="ECO:0000318"/>
    <property type="project" value="GO_Central"/>
</dbReference>
<keyword evidence="7" id="KW-1185">Reference proteome</keyword>
<comment type="function">
    <text evidence="5">Subunit of the V1 complex of vacuolar(H+)-ATPase (V-ATPase), a multisubunit enzyme composed of a peripheral complex (V1) that hydrolyzes ATP and a membrane integral complex (V0) that translocates protons. V-ATPase is responsible for acidifying and maintaining the pH of intracellular compartments and in some cell types, is targeted to the plasma membrane, where it is responsible for acidifying the extracellular environment. Subunit C is necessary for the assembly of the catalytic sector of the enzyme and is likely to have a specific function in its catalytic activity.</text>
</comment>
<dbReference type="eggNOG" id="KOG2909">
    <property type="taxonomic scope" value="Eukaryota"/>
</dbReference>
<dbReference type="EMBL" id="DS113723">
    <property type="protein sequence ID" value="EAX97254.1"/>
    <property type="molecule type" value="Genomic_DNA"/>
</dbReference>
<dbReference type="FunCoup" id="A2FCW8">
    <property type="interactions" value="132"/>
</dbReference>
<dbReference type="OMA" id="YICYSIN"/>
<comment type="subunit">
    <text evidence="5">V-ATPase is a heteromultimeric enzyme composed of a peripheral catalytic V1 complex (components A to H) attached to an integral membrane V0 proton pore complex.</text>
</comment>
<dbReference type="GO" id="GO:0046961">
    <property type="term" value="F:proton-transporting ATPase activity, rotational mechanism"/>
    <property type="evidence" value="ECO:0000318"/>
    <property type="project" value="GO_Central"/>
</dbReference>